<evidence type="ECO:0000313" key="12">
    <source>
        <dbReference type="EMBL" id="MCW6506857.1"/>
    </source>
</evidence>
<evidence type="ECO:0000256" key="5">
    <source>
        <dbReference type="ARBA" id="ARBA00022694"/>
    </source>
</evidence>
<organism evidence="12 13">
    <name type="scientific">Lichenifustis flavocetrariae</name>
    <dbReference type="NCBI Taxonomy" id="2949735"/>
    <lineage>
        <taxon>Bacteria</taxon>
        <taxon>Pseudomonadati</taxon>
        <taxon>Pseudomonadota</taxon>
        <taxon>Alphaproteobacteria</taxon>
        <taxon>Hyphomicrobiales</taxon>
        <taxon>Lichenihabitantaceae</taxon>
        <taxon>Lichenifustis</taxon>
    </lineage>
</organism>
<dbReference type="InterPro" id="IPR003442">
    <property type="entry name" value="T6A_TsaE"/>
</dbReference>
<comment type="caution">
    <text evidence="12">The sequence shown here is derived from an EMBL/GenBank/DDBJ whole genome shotgun (WGS) entry which is preliminary data.</text>
</comment>
<evidence type="ECO:0000256" key="7">
    <source>
        <dbReference type="ARBA" id="ARBA00022741"/>
    </source>
</evidence>
<dbReference type="PANTHER" id="PTHR33540:SF2">
    <property type="entry name" value="TRNA THREONYLCARBAMOYLADENOSINE BIOSYNTHESIS PROTEIN TSAE"/>
    <property type="match status" value="1"/>
</dbReference>
<comment type="similarity">
    <text evidence="2">Belongs to the TsaE family.</text>
</comment>
<dbReference type="GO" id="GO:0005524">
    <property type="term" value="F:ATP binding"/>
    <property type="evidence" value="ECO:0007669"/>
    <property type="project" value="UniProtKB-KW"/>
</dbReference>
<dbReference type="Pfam" id="PF01636">
    <property type="entry name" value="APH"/>
    <property type="match status" value="1"/>
</dbReference>
<name>A0AA42CKZ3_9HYPH</name>
<dbReference type="Gene3D" id="3.30.200.20">
    <property type="entry name" value="Phosphorylase Kinase, domain 1"/>
    <property type="match status" value="1"/>
</dbReference>
<evidence type="ECO:0000256" key="6">
    <source>
        <dbReference type="ARBA" id="ARBA00022723"/>
    </source>
</evidence>
<accession>A0AA42CKZ3</accession>
<evidence type="ECO:0000256" key="2">
    <source>
        <dbReference type="ARBA" id="ARBA00007599"/>
    </source>
</evidence>
<dbReference type="Gene3D" id="3.40.50.300">
    <property type="entry name" value="P-loop containing nucleotide triphosphate hydrolases"/>
    <property type="match status" value="1"/>
</dbReference>
<evidence type="ECO:0000256" key="4">
    <source>
        <dbReference type="ARBA" id="ARBA00022490"/>
    </source>
</evidence>
<evidence type="ECO:0000256" key="1">
    <source>
        <dbReference type="ARBA" id="ARBA00004496"/>
    </source>
</evidence>
<evidence type="ECO:0000256" key="9">
    <source>
        <dbReference type="ARBA" id="ARBA00022842"/>
    </source>
</evidence>
<evidence type="ECO:0000256" key="3">
    <source>
        <dbReference type="ARBA" id="ARBA00019010"/>
    </source>
</evidence>
<evidence type="ECO:0000313" key="13">
    <source>
        <dbReference type="Proteomes" id="UP001165667"/>
    </source>
</evidence>
<feature type="domain" description="Aminoglycoside phosphotransferase" evidence="11">
    <location>
        <begin position="159"/>
        <end position="412"/>
    </location>
</feature>
<keyword evidence="13" id="KW-1185">Reference proteome</keyword>
<proteinExistence type="inferred from homology"/>
<dbReference type="InterPro" id="IPR027417">
    <property type="entry name" value="P-loop_NTPase"/>
</dbReference>
<dbReference type="Pfam" id="PF02367">
    <property type="entry name" value="TsaE"/>
    <property type="match status" value="1"/>
</dbReference>
<evidence type="ECO:0000259" key="11">
    <source>
        <dbReference type="Pfam" id="PF01636"/>
    </source>
</evidence>
<dbReference type="InterPro" id="IPR011009">
    <property type="entry name" value="Kinase-like_dom_sf"/>
</dbReference>
<gene>
    <name evidence="12" type="primary">tsaE</name>
    <name evidence="12" type="ORF">M8523_02330</name>
</gene>
<dbReference type="GO" id="GO:0002949">
    <property type="term" value="P:tRNA threonylcarbamoyladenosine modification"/>
    <property type="evidence" value="ECO:0007669"/>
    <property type="project" value="InterPro"/>
</dbReference>
<dbReference type="GO" id="GO:0005737">
    <property type="term" value="C:cytoplasm"/>
    <property type="evidence" value="ECO:0007669"/>
    <property type="project" value="UniProtKB-SubCell"/>
</dbReference>
<dbReference type="Proteomes" id="UP001165667">
    <property type="component" value="Unassembled WGS sequence"/>
</dbReference>
<dbReference type="Gene3D" id="3.90.1200.10">
    <property type="match status" value="1"/>
</dbReference>
<keyword evidence="4" id="KW-0963">Cytoplasm</keyword>
<dbReference type="InterPro" id="IPR002575">
    <property type="entry name" value="Aminoglycoside_PTrfase"/>
</dbReference>
<keyword evidence="6" id="KW-0479">Metal-binding</keyword>
<keyword evidence="7" id="KW-0547">Nucleotide-binding</keyword>
<protein>
    <recommendedName>
        <fullName evidence="3">tRNA threonylcarbamoyladenosine biosynthesis protein TsaE</fullName>
    </recommendedName>
    <alternativeName>
        <fullName evidence="10">t(6)A37 threonylcarbamoyladenosine biosynthesis protein TsaE</fullName>
    </alternativeName>
</protein>
<dbReference type="NCBIfam" id="TIGR00150">
    <property type="entry name" value="T6A_YjeE"/>
    <property type="match status" value="1"/>
</dbReference>
<keyword evidence="8" id="KW-0067">ATP-binding</keyword>
<dbReference type="AlphaFoldDB" id="A0AA42CKZ3"/>
<keyword evidence="9" id="KW-0460">Magnesium</keyword>
<dbReference type="SUPFAM" id="SSF52540">
    <property type="entry name" value="P-loop containing nucleoside triphosphate hydrolases"/>
    <property type="match status" value="1"/>
</dbReference>
<sequence>MNTLVATLRVGDFVALSGGLGVGKTTLARAMIRALVGDPELEVPSPTFTLLQTYEGQSYPIAHADLYRIDGEDDLAELGWDEVIEGALVLVEWPDRIADRLPPDRLDIEMSLVPSLGAETRSVMITAYGTMTSRLKLAQAIEALLERAGFGGASRSFMTGDASTRAYERLSRADGRKAVLMISPPRSDAVVVRFGKPYHHVARLAGDIRPFLAIDRALLARGLSVPEILAVDAGRGLAVIEDLGNEPLVRGGAPIPERYGEVVALLAWLHDQNLPEEIPGEGGVPYQIPPYDLDALLIEAELVLDWYAPEIAKITLPASARANFISLCSKLFGEVLSGPKTWSLRDVHSPNLLWQSGREGLARVGLIDFQDCVIGHPAYDLVSLLQDARVAVPDNLELQLLGAYAQHRRAVNAFFDMASFAEAYAILGVQRGTKILGAFARLNKRDRKPQYLAHLPRIEAYLAKGLAHPALSEMRFWYQTYLPRTLGLRR</sequence>
<reference evidence="12" key="1">
    <citation type="submission" date="2022-05" db="EMBL/GenBank/DDBJ databases">
        <authorList>
            <person name="Pankratov T."/>
        </authorList>
    </citation>
    <scope>NUCLEOTIDE SEQUENCE</scope>
    <source>
        <strain evidence="12">BP6-180914</strain>
    </source>
</reference>
<keyword evidence="5" id="KW-0819">tRNA processing</keyword>
<dbReference type="GO" id="GO:0046872">
    <property type="term" value="F:metal ion binding"/>
    <property type="evidence" value="ECO:0007669"/>
    <property type="project" value="UniProtKB-KW"/>
</dbReference>
<evidence type="ECO:0000256" key="8">
    <source>
        <dbReference type="ARBA" id="ARBA00022840"/>
    </source>
</evidence>
<comment type="subcellular location">
    <subcellularLocation>
        <location evidence="1">Cytoplasm</location>
    </subcellularLocation>
</comment>
<dbReference type="SUPFAM" id="SSF56112">
    <property type="entry name" value="Protein kinase-like (PK-like)"/>
    <property type="match status" value="1"/>
</dbReference>
<dbReference type="PANTHER" id="PTHR33540">
    <property type="entry name" value="TRNA THREONYLCARBAMOYLADENOSINE BIOSYNTHESIS PROTEIN TSAE"/>
    <property type="match status" value="1"/>
</dbReference>
<evidence type="ECO:0000256" key="10">
    <source>
        <dbReference type="ARBA" id="ARBA00032441"/>
    </source>
</evidence>
<dbReference type="EMBL" id="JAMOIM010000001">
    <property type="protein sequence ID" value="MCW6506857.1"/>
    <property type="molecule type" value="Genomic_DNA"/>
</dbReference>